<dbReference type="InterPro" id="IPR043145">
    <property type="entry name" value="Znf_ZZ_sf"/>
</dbReference>
<keyword evidence="2 5" id="KW-0863">Zinc-finger</keyword>
<dbReference type="PRINTS" id="PR00299">
    <property type="entry name" value="ACRYSTALLIN"/>
</dbReference>
<dbReference type="RefSeq" id="XP_028044371.1">
    <property type="nucleotide sequence ID" value="XM_028188570.1"/>
</dbReference>
<dbReference type="CDD" id="cd02340">
    <property type="entry name" value="ZZ_NBR1_like"/>
    <property type="match status" value="1"/>
</dbReference>
<dbReference type="InterPro" id="IPR008978">
    <property type="entry name" value="HSP20-like_chaperone"/>
</dbReference>
<feature type="region of interest" description="Disordered" evidence="6">
    <location>
        <begin position="310"/>
        <end position="338"/>
    </location>
</feature>
<feature type="domain" description="ZZ-type" evidence="8">
    <location>
        <begin position="199"/>
        <end position="249"/>
    </location>
</feature>
<dbReference type="InterPro" id="IPR002068">
    <property type="entry name" value="A-crystallin/Hsp20_dom"/>
</dbReference>
<dbReference type="GO" id="GO:0008270">
    <property type="term" value="F:zinc ion binding"/>
    <property type="evidence" value="ECO:0007669"/>
    <property type="project" value="UniProtKB-KW"/>
</dbReference>
<dbReference type="Pfam" id="PF00569">
    <property type="entry name" value="ZZ"/>
    <property type="match status" value="1"/>
</dbReference>
<evidence type="ECO:0000256" key="4">
    <source>
        <dbReference type="ARBA" id="ARBA00023125"/>
    </source>
</evidence>
<evidence type="ECO:0000256" key="5">
    <source>
        <dbReference type="PROSITE-ProRule" id="PRU00228"/>
    </source>
</evidence>
<dbReference type="GO" id="GO:0009408">
    <property type="term" value="P:response to heat"/>
    <property type="evidence" value="ECO:0007669"/>
    <property type="project" value="UniProtKB-ARBA"/>
</dbReference>
<keyword evidence="3" id="KW-0862">Zinc</keyword>
<evidence type="ECO:0000256" key="6">
    <source>
        <dbReference type="SAM" id="MobiDB-lite"/>
    </source>
</evidence>
<dbReference type="PANTHER" id="PTHR45640">
    <property type="entry name" value="HEAT SHOCK PROTEIN HSP-12.2-RELATED"/>
    <property type="match status" value="1"/>
</dbReference>
<sequence length="413" mass="47621">MKNFIPFSITVVLSVLLLINTVVADEECPCKKQRDNKLVDQDFGMPLTPDDFLTNMMTPWIVHDYFRPWRHTASLARDLGSTIKTEKDKFQINLDVQHFSPDEISVKTAEGYVVVEAKHEEKQDEHGYVSRQQKEWLKLANRLDLLEKKPDVRLRYRVCSRHFAQSSIKNKHLHADAVPSLHLPGEDGETGSSEEELHHENIVCNGCKKPVYGFRYKCLTCPDYDLCSTCEVLEEHPNHYMIRIPKPLKFKTIQDRIQNLQNVFRQESLNDPDSSDDEPITKYVKKYDSGVDLSDDVKNDIRNEVSMMLNRQQEQKKVKKSRIGKKRGSEAERPMKKQKVEVAASGIRDEIPEVVFADVNEANNSAMEIKHEVPVFYVPNAEDTAQPTIQMKLSDDLSMLVIDMNNQKTLYSL</sequence>
<evidence type="ECO:0000256" key="3">
    <source>
        <dbReference type="ARBA" id="ARBA00022833"/>
    </source>
</evidence>
<dbReference type="PROSITE" id="PS50135">
    <property type="entry name" value="ZF_ZZ_2"/>
    <property type="match status" value="1"/>
</dbReference>
<keyword evidence="9" id="KW-1185">Reference proteome</keyword>
<dbReference type="SUPFAM" id="SSF49764">
    <property type="entry name" value="HSP20-like chaperones"/>
    <property type="match status" value="1"/>
</dbReference>
<dbReference type="InterPro" id="IPR001436">
    <property type="entry name" value="Alpha-crystallin/sHSP_animal"/>
</dbReference>
<dbReference type="PANTHER" id="PTHR45640:SF34">
    <property type="entry name" value="PROTEIN LETHAL(2)ESSENTIAL FOR LIFE"/>
    <property type="match status" value="1"/>
</dbReference>
<dbReference type="KEGG" id="bman:114253611"/>
<name>A0A6J2KPV0_BOMMA</name>
<dbReference type="PROSITE" id="PS01357">
    <property type="entry name" value="ZF_ZZ_1"/>
    <property type="match status" value="1"/>
</dbReference>
<dbReference type="Gene3D" id="3.30.60.90">
    <property type="match status" value="1"/>
</dbReference>
<dbReference type="Proteomes" id="UP000504629">
    <property type="component" value="Unplaced"/>
</dbReference>
<dbReference type="InterPro" id="IPR000433">
    <property type="entry name" value="Znf_ZZ"/>
</dbReference>
<evidence type="ECO:0000313" key="9">
    <source>
        <dbReference type="Proteomes" id="UP000504629"/>
    </source>
</evidence>
<feature type="compositionally biased region" description="Basic residues" evidence="6">
    <location>
        <begin position="317"/>
        <end position="326"/>
    </location>
</feature>
<dbReference type="Pfam" id="PF00011">
    <property type="entry name" value="HSP20"/>
    <property type="match status" value="1"/>
</dbReference>
<evidence type="ECO:0000259" key="8">
    <source>
        <dbReference type="PROSITE" id="PS50135"/>
    </source>
</evidence>
<proteinExistence type="predicted"/>
<feature type="compositionally biased region" description="Basic and acidic residues" evidence="6">
    <location>
        <begin position="327"/>
        <end position="338"/>
    </location>
</feature>
<dbReference type="GO" id="GO:0051082">
    <property type="term" value="F:unfolded protein binding"/>
    <property type="evidence" value="ECO:0007669"/>
    <property type="project" value="TreeGrafter"/>
</dbReference>
<keyword evidence="1" id="KW-0479">Metal-binding</keyword>
<dbReference type="GO" id="GO:0005634">
    <property type="term" value="C:nucleus"/>
    <property type="evidence" value="ECO:0007669"/>
    <property type="project" value="TreeGrafter"/>
</dbReference>
<dbReference type="SUPFAM" id="SSF57850">
    <property type="entry name" value="RING/U-box"/>
    <property type="match status" value="1"/>
</dbReference>
<keyword evidence="4" id="KW-0238">DNA-binding</keyword>
<organism evidence="9 10">
    <name type="scientific">Bombyx mandarina</name>
    <name type="common">Wild silk moth</name>
    <name type="synonym">Wild silkworm</name>
    <dbReference type="NCBI Taxonomy" id="7092"/>
    <lineage>
        <taxon>Eukaryota</taxon>
        <taxon>Metazoa</taxon>
        <taxon>Ecdysozoa</taxon>
        <taxon>Arthropoda</taxon>
        <taxon>Hexapoda</taxon>
        <taxon>Insecta</taxon>
        <taxon>Pterygota</taxon>
        <taxon>Neoptera</taxon>
        <taxon>Endopterygota</taxon>
        <taxon>Lepidoptera</taxon>
        <taxon>Glossata</taxon>
        <taxon>Ditrysia</taxon>
        <taxon>Bombycoidea</taxon>
        <taxon>Bombycidae</taxon>
        <taxon>Bombycinae</taxon>
        <taxon>Bombyx</taxon>
    </lineage>
</organism>
<dbReference type="AlphaFoldDB" id="A0A6J2KPV0"/>
<dbReference type="SMART" id="SM00291">
    <property type="entry name" value="ZnF_ZZ"/>
    <property type="match status" value="1"/>
</dbReference>
<dbReference type="GO" id="GO:0005737">
    <property type="term" value="C:cytoplasm"/>
    <property type="evidence" value="ECO:0007669"/>
    <property type="project" value="TreeGrafter"/>
</dbReference>
<dbReference type="OrthoDB" id="2122982at2759"/>
<protein>
    <submittedName>
        <fullName evidence="10">Uncharacterized protein LOC114253611</fullName>
    </submittedName>
</protein>
<dbReference type="GO" id="GO:0042026">
    <property type="term" value="P:protein refolding"/>
    <property type="evidence" value="ECO:0007669"/>
    <property type="project" value="TreeGrafter"/>
</dbReference>
<evidence type="ECO:0000313" key="10">
    <source>
        <dbReference type="RefSeq" id="XP_028044371.1"/>
    </source>
</evidence>
<dbReference type="SMART" id="SM00980">
    <property type="entry name" value="THAP"/>
    <property type="match status" value="1"/>
</dbReference>
<keyword evidence="7" id="KW-0732">Signal</keyword>
<feature type="chain" id="PRO_5026991632" evidence="7">
    <location>
        <begin position="25"/>
        <end position="413"/>
    </location>
</feature>
<dbReference type="Gene3D" id="2.60.40.790">
    <property type="match status" value="1"/>
</dbReference>
<gene>
    <name evidence="10" type="primary">LOC114253611</name>
</gene>
<feature type="signal peptide" evidence="7">
    <location>
        <begin position="1"/>
        <end position="24"/>
    </location>
</feature>
<dbReference type="CDD" id="cd06526">
    <property type="entry name" value="metazoan_ACD"/>
    <property type="match status" value="1"/>
</dbReference>
<reference evidence="10" key="1">
    <citation type="submission" date="2025-08" db="UniProtKB">
        <authorList>
            <consortium name="RefSeq"/>
        </authorList>
    </citation>
    <scope>IDENTIFICATION</scope>
    <source>
        <tissue evidence="10">Silk gland</tissue>
    </source>
</reference>
<dbReference type="InterPro" id="IPR006612">
    <property type="entry name" value="THAP_Znf"/>
</dbReference>
<accession>A0A6J2KPV0</accession>
<dbReference type="GeneID" id="114253611"/>
<dbReference type="SUPFAM" id="SSF57716">
    <property type="entry name" value="Glucocorticoid receptor-like (DNA-binding domain)"/>
    <property type="match status" value="1"/>
</dbReference>
<dbReference type="GO" id="GO:0003677">
    <property type="term" value="F:DNA binding"/>
    <property type="evidence" value="ECO:0007669"/>
    <property type="project" value="UniProtKB-KW"/>
</dbReference>
<evidence type="ECO:0000256" key="7">
    <source>
        <dbReference type="SAM" id="SignalP"/>
    </source>
</evidence>
<evidence type="ECO:0000256" key="2">
    <source>
        <dbReference type="ARBA" id="ARBA00022771"/>
    </source>
</evidence>
<evidence type="ECO:0000256" key="1">
    <source>
        <dbReference type="ARBA" id="ARBA00022723"/>
    </source>
</evidence>